<dbReference type="Proteomes" id="UP000236654">
    <property type="component" value="Unassembled WGS sequence"/>
</dbReference>
<dbReference type="RefSeq" id="WP_101335033.1">
    <property type="nucleotide sequence ID" value="NZ_PJNI01000011.1"/>
</dbReference>
<keyword evidence="4" id="KW-1185">Reference proteome</keyword>
<name>A0A2I0R161_9FLAO</name>
<dbReference type="PANTHER" id="PTHR34039">
    <property type="entry name" value="UPF0102 PROTEIN YRAN"/>
    <property type="match status" value="1"/>
</dbReference>
<dbReference type="AlphaFoldDB" id="A0A2I0R161"/>
<comment type="caution">
    <text evidence="3">The sequence shown here is derived from an EMBL/GenBank/DDBJ whole genome shotgun (WGS) entry which is preliminary data.</text>
</comment>
<keyword evidence="3" id="KW-0255">Endonuclease</keyword>
<dbReference type="HAMAP" id="MF_00048">
    <property type="entry name" value="UPF0102"/>
    <property type="match status" value="1"/>
</dbReference>
<dbReference type="GO" id="GO:0004519">
    <property type="term" value="F:endonuclease activity"/>
    <property type="evidence" value="ECO:0007669"/>
    <property type="project" value="UniProtKB-KW"/>
</dbReference>
<dbReference type="CDD" id="cd20736">
    <property type="entry name" value="PoNe_Nuclease"/>
    <property type="match status" value="1"/>
</dbReference>
<dbReference type="Gene3D" id="3.40.1350.10">
    <property type="match status" value="1"/>
</dbReference>
<dbReference type="Pfam" id="PF02021">
    <property type="entry name" value="UPF0102"/>
    <property type="match status" value="1"/>
</dbReference>
<dbReference type="EMBL" id="PJNI01000011">
    <property type="protein sequence ID" value="PKR80321.1"/>
    <property type="molecule type" value="Genomic_DNA"/>
</dbReference>
<dbReference type="InterPro" id="IPR011856">
    <property type="entry name" value="tRNA_endonuc-like_dom_sf"/>
</dbReference>
<dbReference type="InterPro" id="IPR003509">
    <property type="entry name" value="UPF0102_YraN-like"/>
</dbReference>
<evidence type="ECO:0000256" key="1">
    <source>
        <dbReference type="ARBA" id="ARBA00006738"/>
    </source>
</evidence>
<evidence type="ECO:0000256" key="2">
    <source>
        <dbReference type="HAMAP-Rule" id="MF_00048"/>
    </source>
</evidence>
<gene>
    <name evidence="3" type="ORF">CW751_10745</name>
</gene>
<evidence type="ECO:0000313" key="3">
    <source>
        <dbReference type="EMBL" id="PKR80321.1"/>
    </source>
</evidence>
<dbReference type="PANTHER" id="PTHR34039:SF1">
    <property type="entry name" value="UPF0102 PROTEIN YRAN"/>
    <property type="match status" value="1"/>
</dbReference>
<protein>
    <recommendedName>
        <fullName evidence="2">UPF0102 protein CW751_10745</fullName>
    </recommendedName>
</protein>
<dbReference type="GO" id="GO:0003676">
    <property type="term" value="F:nucleic acid binding"/>
    <property type="evidence" value="ECO:0007669"/>
    <property type="project" value="InterPro"/>
</dbReference>
<evidence type="ECO:0000313" key="4">
    <source>
        <dbReference type="Proteomes" id="UP000236654"/>
    </source>
</evidence>
<dbReference type="OrthoDB" id="9802516at2"/>
<dbReference type="SUPFAM" id="SSF52980">
    <property type="entry name" value="Restriction endonuclease-like"/>
    <property type="match status" value="1"/>
</dbReference>
<proteinExistence type="inferred from homology"/>
<reference evidence="3 4" key="1">
    <citation type="submission" date="2017-12" db="EMBL/GenBank/DDBJ databases">
        <title>The draft genome sequence of Brumimicrobium saltpan LHR20.</title>
        <authorList>
            <person name="Do Z.-J."/>
            <person name="Luo H.-R."/>
        </authorList>
    </citation>
    <scope>NUCLEOTIDE SEQUENCE [LARGE SCALE GENOMIC DNA]</scope>
    <source>
        <strain evidence="3 4">LHR20</strain>
    </source>
</reference>
<dbReference type="InterPro" id="IPR011335">
    <property type="entry name" value="Restrct_endonuc-II-like"/>
</dbReference>
<comment type="similarity">
    <text evidence="1 2">Belongs to the UPF0102 family.</text>
</comment>
<accession>A0A2I0R161</accession>
<sequence>MTTKELGDFGEQLARQYLIKKGLTIIETNYRYNRNEIDIIYETPGKINFVEVKTRKTEAAGPPWKSVTRHKQNQIIKCAHHYIVSNDLDVEAQFDIISIVHNSYGTKILHIDEAFYPRV</sequence>
<keyword evidence="3" id="KW-0540">Nuclease</keyword>
<organism evidence="3 4">
    <name type="scientific">Brumimicrobium salinarum</name>
    <dbReference type="NCBI Taxonomy" id="2058658"/>
    <lineage>
        <taxon>Bacteria</taxon>
        <taxon>Pseudomonadati</taxon>
        <taxon>Bacteroidota</taxon>
        <taxon>Flavobacteriia</taxon>
        <taxon>Flavobacteriales</taxon>
        <taxon>Crocinitomicaceae</taxon>
        <taxon>Brumimicrobium</taxon>
    </lineage>
</organism>
<keyword evidence="3" id="KW-0378">Hydrolase</keyword>